<organism evidence="1">
    <name type="scientific">marine sediment metagenome</name>
    <dbReference type="NCBI Taxonomy" id="412755"/>
    <lineage>
        <taxon>unclassified sequences</taxon>
        <taxon>metagenomes</taxon>
        <taxon>ecological metagenomes</taxon>
    </lineage>
</organism>
<protein>
    <recommendedName>
        <fullName evidence="2">Flagella basal body P-ring formation protein FlgA C-terminal domain-containing protein</fullName>
    </recommendedName>
</protein>
<name>X0TTQ0_9ZZZZ</name>
<dbReference type="EMBL" id="BARS01010259">
    <property type="protein sequence ID" value="GAF91547.1"/>
    <property type="molecule type" value="Genomic_DNA"/>
</dbReference>
<proteinExistence type="predicted"/>
<gene>
    <name evidence="1" type="ORF">S01H1_19065</name>
</gene>
<comment type="caution">
    <text evidence="1">The sequence shown here is derived from an EMBL/GenBank/DDBJ whole genome shotgun (WGS) entry which is preliminary data.</text>
</comment>
<dbReference type="AlphaFoldDB" id="X0TTQ0"/>
<accession>X0TTQ0</accession>
<reference evidence="1" key="1">
    <citation type="journal article" date="2014" name="Front. Microbiol.">
        <title>High frequency of phylogenetically diverse reductive dehalogenase-homologous genes in deep subseafloor sedimentary metagenomes.</title>
        <authorList>
            <person name="Kawai M."/>
            <person name="Futagami T."/>
            <person name="Toyoda A."/>
            <person name="Takaki Y."/>
            <person name="Nishi S."/>
            <person name="Hori S."/>
            <person name="Arai W."/>
            <person name="Tsubouchi T."/>
            <person name="Morono Y."/>
            <person name="Uchiyama I."/>
            <person name="Ito T."/>
            <person name="Fujiyama A."/>
            <person name="Inagaki F."/>
            <person name="Takami H."/>
        </authorList>
    </citation>
    <scope>NUCLEOTIDE SEQUENCE</scope>
    <source>
        <strain evidence="1">Expedition CK06-06</strain>
    </source>
</reference>
<evidence type="ECO:0008006" key="2">
    <source>
        <dbReference type="Google" id="ProtNLM"/>
    </source>
</evidence>
<evidence type="ECO:0000313" key="1">
    <source>
        <dbReference type="EMBL" id="GAF91547.1"/>
    </source>
</evidence>
<sequence length="41" mass="4348">MISPGKARREGNIGDLIPVITNATGKRLYGRLVSPGIVVVE</sequence>